<dbReference type="HAMAP" id="MF_01310">
    <property type="entry name" value="Ribosomal_uS11"/>
    <property type="match status" value="1"/>
</dbReference>
<keyword evidence="2 4" id="KW-0689">Ribosomal protein</keyword>
<proteinExistence type="inferred from homology"/>
<dbReference type="RefSeq" id="WP_129734437.1">
    <property type="nucleotide sequence ID" value="NZ_PRLM01000001.1"/>
</dbReference>
<comment type="similarity">
    <text evidence="1 4">Belongs to the universal ribosomal protein uS11 family.</text>
</comment>
<name>A0ABY0FPN3_9BACT</name>
<accession>A0ABY0FPN3</accession>
<keyword evidence="6" id="KW-1185">Reference proteome</keyword>
<dbReference type="InterPro" id="IPR036967">
    <property type="entry name" value="Ribosomal_uS11_sf"/>
</dbReference>
<dbReference type="Pfam" id="PF00411">
    <property type="entry name" value="Ribosomal_S11"/>
    <property type="match status" value="1"/>
</dbReference>
<dbReference type="Gene3D" id="3.30.420.80">
    <property type="entry name" value="Ribosomal protein S11"/>
    <property type="match status" value="1"/>
</dbReference>
<evidence type="ECO:0000313" key="5">
    <source>
        <dbReference type="EMBL" id="RYC75213.1"/>
    </source>
</evidence>
<keyword evidence="3 4" id="KW-0687">Ribonucleoprotein</keyword>
<reference evidence="5 6" key="2">
    <citation type="journal article" date="2020" name="Cell Rep.">
        <title>Acquisition and Adaptation of Ultra-small Parasitic Reduced Genome Bacteria to Mammalian Hosts.</title>
        <authorList>
            <person name="McLean J.S."/>
            <person name="Bor B."/>
            <person name="Kerns K.A."/>
            <person name="Liu Q."/>
            <person name="To T.T."/>
            <person name="Solden L."/>
            <person name="Hendrickson E.L."/>
            <person name="Wrighton K."/>
            <person name="Shi W."/>
            <person name="He X."/>
        </authorList>
    </citation>
    <scope>NUCLEOTIDE SEQUENCE [LARGE SCALE GENOMIC DNA]</scope>
    <source>
        <strain evidence="5 6">TM7_G3_2_Rum_HOT_351B</strain>
    </source>
</reference>
<dbReference type="NCBIfam" id="NF003698">
    <property type="entry name" value="PRK05309.1"/>
    <property type="match status" value="1"/>
</dbReference>
<protein>
    <recommendedName>
        <fullName evidence="4">Small ribosomal subunit protein uS11</fullName>
    </recommendedName>
</protein>
<keyword evidence="4" id="KW-0699">rRNA-binding</keyword>
<keyword evidence="4" id="KW-0694">RNA-binding</keyword>
<reference evidence="5 6" key="1">
    <citation type="journal article" date="2018" name="bioRxiv">
        <title>Evidence of independent acquisition and adaption of ultra-small bacteria to human hosts across the highly diverse yet reduced genomes of the phylum Saccharibacteria.</title>
        <authorList>
            <person name="McLean J.S."/>
            <person name="Bor B."/>
            <person name="To T.T."/>
            <person name="Liu Q."/>
            <person name="Kearns K.A."/>
            <person name="Solden L.M."/>
            <person name="Wrighton K.C."/>
            <person name="He X."/>
            <person name="Shi W."/>
        </authorList>
    </citation>
    <scope>NUCLEOTIDE SEQUENCE [LARGE SCALE GENOMIC DNA]</scope>
    <source>
        <strain evidence="5 6">TM7_G3_2_Rum_HOT_351B</strain>
    </source>
</reference>
<comment type="function">
    <text evidence="4">Located on the platform of the 30S subunit, it bridges several disparate RNA helices of the 16S rRNA. Forms part of the Shine-Dalgarno cleft in the 70S ribosome.</text>
</comment>
<evidence type="ECO:0000256" key="1">
    <source>
        <dbReference type="ARBA" id="ARBA00006194"/>
    </source>
</evidence>
<evidence type="ECO:0000313" key="6">
    <source>
        <dbReference type="Proteomes" id="UP001191019"/>
    </source>
</evidence>
<evidence type="ECO:0000256" key="3">
    <source>
        <dbReference type="ARBA" id="ARBA00023274"/>
    </source>
</evidence>
<dbReference type="GO" id="GO:0005840">
    <property type="term" value="C:ribosome"/>
    <property type="evidence" value="ECO:0007669"/>
    <property type="project" value="UniProtKB-KW"/>
</dbReference>
<dbReference type="InterPro" id="IPR001971">
    <property type="entry name" value="Ribosomal_uS11"/>
</dbReference>
<comment type="caution">
    <text evidence="5">The sequence shown here is derived from an EMBL/GenBank/DDBJ whole genome shotgun (WGS) entry which is preliminary data.</text>
</comment>
<dbReference type="SUPFAM" id="SSF53137">
    <property type="entry name" value="Translational machinery components"/>
    <property type="match status" value="1"/>
</dbReference>
<comment type="subunit">
    <text evidence="4">Part of the 30S ribosomal subunit. Interacts with proteins S7 and S18. Binds to IF-3.</text>
</comment>
<organism evidence="5 6">
    <name type="scientific">Candidatus Nanosyncoccus alces</name>
    <dbReference type="NCBI Taxonomy" id="2171997"/>
    <lineage>
        <taxon>Bacteria</taxon>
        <taxon>Candidatus Saccharimonadota</taxon>
        <taxon>Candidatus Nanosyncoccalia</taxon>
        <taxon>Candidatus Nanosyncoccales</taxon>
        <taxon>Candidatus Nanosyncoccaceae</taxon>
        <taxon>Candidatus Nanosyncoccus</taxon>
    </lineage>
</organism>
<evidence type="ECO:0000256" key="2">
    <source>
        <dbReference type="ARBA" id="ARBA00022980"/>
    </source>
</evidence>
<sequence>MAEEEIKTTTAVEATEAVAPKTRSKKGKRIVNAGAVHIQATFNNTIISVTDKTGGVLTASSAGANGFRGSKKGTAFAAGVAAEKALELAKKNHALNSVDVYVSGIGLGRDAAVRAISAAGIKIDSITDVTPIAHGGVRPKGERKP</sequence>
<dbReference type="PIRSF" id="PIRSF002131">
    <property type="entry name" value="Ribosomal_S11"/>
    <property type="match status" value="1"/>
</dbReference>
<evidence type="ECO:0000256" key="4">
    <source>
        <dbReference type="HAMAP-Rule" id="MF_01310"/>
    </source>
</evidence>
<gene>
    <name evidence="4 5" type="primary">rpsK</name>
    <name evidence="5" type="ORF">G3RUM_00156</name>
</gene>
<dbReference type="Proteomes" id="UP001191019">
    <property type="component" value="Unassembled WGS sequence"/>
</dbReference>
<dbReference type="EMBL" id="PRLM01000001">
    <property type="protein sequence ID" value="RYC75213.1"/>
    <property type="molecule type" value="Genomic_DNA"/>
</dbReference>
<dbReference type="PANTHER" id="PTHR11759">
    <property type="entry name" value="40S RIBOSOMAL PROTEIN S14/30S RIBOSOMAL PROTEIN S11"/>
    <property type="match status" value="1"/>
</dbReference>